<gene>
    <name evidence="9" type="ORF">TresaDRAFT_0844</name>
</gene>
<evidence type="ECO:0000256" key="5">
    <source>
        <dbReference type="ARBA" id="ARBA00022989"/>
    </source>
</evidence>
<accession>H7EMV5</accession>
<keyword evidence="3" id="KW-1003">Cell membrane</keyword>
<feature type="transmembrane region" description="Helical" evidence="7">
    <location>
        <begin position="45"/>
        <end position="66"/>
    </location>
</feature>
<dbReference type="GO" id="GO:0005886">
    <property type="term" value="C:plasma membrane"/>
    <property type="evidence" value="ECO:0007669"/>
    <property type="project" value="UniProtKB-SubCell"/>
</dbReference>
<dbReference type="RefSeq" id="WP_002705738.1">
    <property type="nucleotide sequence ID" value="NZ_AGRW01000052.1"/>
</dbReference>
<dbReference type="OrthoDB" id="9811198at2"/>
<keyword evidence="5 7" id="KW-1133">Transmembrane helix</keyword>
<evidence type="ECO:0000256" key="2">
    <source>
        <dbReference type="ARBA" id="ARBA00009298"/>
    </source>
</evidence>
<dbReference type="eggNOG" id="COG1285">
    <property type="taxonomic scope" value="Bacteria"/>
</dbReference>
<dbReference type="PATRIC" id="fig|907348.3.peg.2259"/>
<feature type="domain" description="MgtC/SapB/SrpB/YhiD N-terminal" evidence="8">
    <location>
        <begin position="21"/>
        <end position="144"/>
    </location>
</feature>
<feature type="transmembrane region" description="Helical" evidence="7">
    <location>
        <begin position="12"/>
        <end position="33"/>
    </location>
</feature>
<reference evidence="9 10" key="1">
    <citation type="submission" date="2011-09" db="EMBL/GenBank/DDBJ databases">
        <title>The draft genome of Treponema saccharophilum DSM 2985.</title>
        <authorList>
            <consortium name="US DOE Joint Genome Institute (JGI-PGF)"/>
            <person name="Lucas S."/>
            <person name="Copeland A."/>
            <person name="Lapidus A."/>
            <person name="Glavina del Rio T."/>
            <person name="Dalin E."/>
            <person name="Tice H."/>
            <person name="Bruce D."/>
            <person name="Goodwin L."/>
            <person name="Pitluck S."/>
            <person name="Peters L."/>
            <person name="Kyrpides N."/>
            <person name="Mavromatis K."/>
            <person name="Ivanova N."/>
            <person name="Markowitz V."/>
            <person name="Cheng J.-F."/>
            <person name="Hugenholtz P."/>
            <person name="Woyke T."/>
            <person name="Wu D."/>
            <person name="Gronow S."/>
            <person name="Wellnitz S."/>
            <person name="Brambilla E."/>
            <person name="Klenk H.-P."/>
            <person name="Eisen J.A."/>
        </authorList>
    </citation>
    <scope>NUCLEOTIDE SEQUENCE [LARGE SCALE GENOMIC DNA]</scope>
    <source>
        <strain evidence="9 10">DSM 2985</strain>
    </source>
</reference>
<dbReference type="PANTHER" id="PTHR33778:SF1">
    <property type="entry name" value="MAGNESIUM TRANSPORTER YHID-RELATED"/>
    <property type="match status" value="1"/>
</dbReference>
<evidence type="ECO:0000256" key="7">
    <source>
        <dbReference type="SAM" id="Phobius"/>
    </source>
</evidence>
<evidence type="ECO:0000313" key="10">
    <source>
        <dbReference type="Proteomes" id="UP000003571"/>
    </source>
</evidence>
<dbReference type="InterPro" id="IPR049177">
    <property type="entry name" value="MgtC_SapB_SrpB_YhiD_N"/>
</dbReference>
<comment type="caution">
    <text evidence="9">The sequence shown here is derived from an EMBL/GenBank/DDBJ whole genome shotgun (WGS) entry which is preliminary data.</text>
</comment>
<feature type="transmembrane region" description="Helical" evidence="7">
    <location>
        <begin position="72"/>
        <end position="91"/>
    </location>
</feature>
<dbReference type="AlphaFoldDB" id="H7EMV5"/>
<dbReference type="Proteomes" id="UP000003571">
    <property type="component" value="Unassembled WGS sequence"/>
</dbReference>
<keyword evidence="4 7" id="KW-0812">Transmembrane</keyword>
<keyword evidence="6 7" id="KW-0472">Membrane</keyword>
<dbReference type="Pfam" id="PF02308">
    <property type="entry name" value="MgtC"/>
    <property type="match status" value="1"/>
</dbReference>
<keyword evidence="10" id="KW-1185">Reference proteome</keyword>
<dbReference type="InterPro" id="IPR003416">
    <property type="entry name" value="MgtC/SapB/SrpB/YhiD_fam"/>
</dbReference>
<evidence type="ECO:0000256" key="4">
    <source>
        <dbReference type="ARBA" id="ARBA00022692"/>
    </source>
</evidence>
<evidence type="ECO:0000313" key="9">
    <source>
        <dbReference type="EMBL" id="EIC01019.1"/>
    </source>
</evidence>
<dbReference type="STRING" id="907348.TresaDRAFT_0844"/>
<dbReference type="PANTHER" id="PTHR33778">
    <property type="entry name" value="PROTEIN MGTC"/>
    <property type="match status" value="1"/>
</dbReference>
<dbReference type="EMBL" id="AGRW01000052">
    <property type="protein sequence ID" value="EIC01019.1"/>
    <property type="molecule type" value="Genomic_DNA"/>
</dbReference>
<name>H7EMV5_9SPIR</name>
<evidence type="ECO:0000256" key="1">
    <source>
        <dbReference type="ARBA" id="ARBA00004651"/>
    </source>
</evidence>
<feature type="transmembrane region" description="Helical" evidence="7">
    <location>
        <begin position="121"/>
        <end position="139"/>
    </location>
</feature>
<protein>
    <submittedName>
        <fullName evidence="9">MgtC/SapB transporter</fullName>
    </submittedName>
</protein>
<comment type="subcellular location">
    <subcellularLocation>
        <location evidence="1">Cell membrane</location>
        <topology evidence="1">Multi-pass membrane protein</topology>
    </subcellularLocation>
</comment>
<sequence length="231" mass="24524">MGNTAIGLEVHFILVCALRIFLSFCAGLILGLERKHRQQVLGIRTLILISESATLLGILSTFIVKAAGAGDAARIAAQVVSGCGFLGGGAIMKTGLNIKGLTSAAIIWTAAATGLSLGSGLYIPAILCVLVAVISLVGIEKFEQKYFPAERSKCLRLTFDVQPGAHIDTAELKSAIERNGFTVSDMNMSRIIASNMMIFHYSVKSPKKDDFSALIDELSKIGALSEFSITD</sequence>
<evidence type="ECO:0000256" key="3">
    <source>
        <dbReference type="ARBA" id="ARBA00022475"/>
    </source>
</evidence>
<evidence type="ECO:0000259" key="8">
    <source>
        <dbReference type="Pfam" id="PF02308"/>
    </source>
</evidence>
<proteinExistence type="inferred from homology"/>
<comment type="similarity">
    <text evidence="2">Belongs to the MgtC/SapB family.</text>
</comment>
<evidence type="ECO:0000256" key="6">
    <source>
        <dbReference type="ARBA" id="ARBA00023136"/>
    </source>
</evidence>
<organism evidence="9 10">
    <name type="scientific">Treponema saccharophilum DSM 2985</name>
    <dbReference type="NCBI Taxonomy" id="907348"/>
    <lineage>
        <taxon>Bacteria</taxon>
        <taxon>Pseudomonadati</taxon>
        <taxon>Spirochaetota</taxon>
        <taxon>Spirochaetia</taxon>
        <taxon>Spirochaetales</taxon>
        <taxon>Treponemataceae</taxon>
        <taxon>Treponema</taxon>
    </lineage>
</organism>
<dbReference type="PRINTS" id="PR01837">
    <property type="entry name" value="MGTCSAPBPROT"/>
</dbReference>